<dbReference type="AlphaFoldDB" id="R0EBF7"/>
<protein>
    <submittedName>
        <fullName evidence="2">Penicillin-binding protein, beta-lactamase class C</fullName>
    </submittedName>
</protein>
<dbReference type="EMBL" id="APMQ01000002">
    <property type="protein sequence ID" value="ENZ79444.1"/>
    <property type="molecule type" value="Genomic_DNA"/>
</dbReference>
<dbReference type="SUPFAM" id="SSF56601">
    <property type="entry name" value="beta-lactamase/transpeptidase-like"/>
    <property type="match status" value="1"/>
</dbReference>
<dbReference type="Proteomes" id="UP000013280">
    <property type="component" value="Unassembled WGS sequence"/>
</dbReference>
<dbReference type="InterPro" id="IPR001466">
    <property type="entry name" value="Beta-lactam-related"/>
</dbReference>
<sequence length="417" mass="45761">MADPLPFRRAERPFIAAGLHLQVPATILGGTSTWGAGMARRLRSIGIALAWVCTVCGAQAAPCDAPALLNDGWQAEADPAAAGFDAGHLCAVLRKFADSDANFHSLLVVRHGRLVAEVYRAGKDERVKDLFRTTRTFDASTLHDIRSISKSVTSLLWGIAQGQGKTPPLDTPVLSLFPGLADLNRDGREAITLSQMLSMSSGLAWNEWRATSLFNNDEFGLFWHTSQAHYVFDRPMAAAAGTQFNYNGGNTAVLAQLLAERVGMPVPDYARKQLFEPLGITDWEWVDDYRGRPLAFAGVRLRPRDLARIGQLVLQHGQWNGRQLVPAEWIAESTRPHIDTGMGLQYGYQWWLGKVAAGSAEYAWIGGIGNGGQRLWIVPGLDMVVVTTAGDYNHRASWKQAESLLDQVMTTVQPSRR</sequence>
<reference evidence="2 3" key="1">
    <citation type="journal article" date="2013" name="Genome Announc.">
        <title>Draft Genome Sequence for Ralstonia sp. Strain OR214, a Bacterium with Potential for Bioremediation.</title>
        <authorList>
            <person name="Utturkar S.M."/>
            <person name="Bollmann A."/>
            <person name="Brzoska R.M."/>
            <person name="Klingeman D.M."/>
            <person name="Epstein S.E."/>
            <person name="Palumbo A.V."/>
            <person name="Brown S.D."/>
        </authorList>
    </citation>
    <scope>NUCLEOTIDE SEQUENCE [LARGE SCALE GENOMIC DNA]</scope>
    <source>
        <strain evidence="2 3">OR214</strain>
    </source>
</reference>
<dbReference type="InterPro" id="IPR012338">
    <property type="entry name" value="Beta-lactam/transpept-like"/>
</dbReference>
<dbReference type="PANTHER" id="PTHR43283:SF7">
    <property type="entry name" value="BETA-LACTAMASE-RELATED DOMAIN-CONTAINING PROTEIN"/>
    <property type="match status" value="1"/>
</dbReference>
<dbReference type="InterPro" id="IPR050789">
    <property type="entry name" value="Diverse_Enzym_Activities"/>
</dbReference>
<organism evidence="2 3">
    <name type="scientific">Ralstonia pickettii OR214</name>
    <dbReference type="NCBI Taxonomy" id="1264675"/>
    <lineage>
        <taxon>Bacteria</taxon>
        <taxon>Pseudomonadati</taxon>
        <taxon>Pseudomonadota</taxon>
        <taxon>Betaproteobacteria</taxon>
        <taxon>Burkholderiales</taxon>
        <taxon>Burkholderiaceae</taxon>
        <taxon>Ralstonia</taxon>
    </lineage>
</organism>
<dbReference type="PANTHER" id="PTHR43283">
    <property type="entry name" value="BETA-LACTAMASE-RELATED"/>
    <property type="match status" value="1"/>
</dbReference>
<gene>
    <name evidence="2" type="ORF">OR214_01017</name>
</gene>
<dbReference type="Pfam" id="PF00144">
    <property type="entry name" value="Beta-lactamase"/>
    <property type="match status" value="1"/>
</dbReference>
<name>R0EBF7_RALPI</name>
<dbReference type="Gene3D" id="3.40.710.10">
    <property type="entry name" value="DD-peptidase/beta-lactamase superfamily"/>
    <property type="match status" value="1"/>
</dbReference>
<evidence type="ECO:0000313" key="2">
    <source>
        <dbReference type="EMBL" id="ENZ79444.1"/>
    </source>
</evidence>
<comment type="caution">
    <text evidence="2">The sequence shown here is derived from an EMBL/GenBank/DDBJ whole genome shotgun (WGS) entry which is preliminary data.</text>
</comment>
<evidence type="ECO:0000313" key="3">
    <source>
        <dbReference type="Proteomes" id="UP000013280"/>
    </source>
</evidence>
<proteinExistence type="predicted"/>
<feature type="domain" description="Beta-lactamase-related" evidence="1">
    <location>
        <begin position="105"/>
        <end position="387"/>
    </location>
</feature>
<evidence type="ECO:0000259" key="1">
    <source>
        <dbReference type="Pfam" id="PF00144"/>
    </source>
</evidence>
<accession>R0EBF7</accession>
<dbReference type="PATRIC" id="fig|1264675.3.peg.1027"/>